<reference evidence="3" key="1">
    <citation type="submission" date="2020-11" db="EMBL/GenBank/DDBJ databases">
        <title>Whole-genome analyses of Nonomuraea sp. K274.</title>
        <authorList>
            <person name="Veyisoglu A."/>
        </authorList>
    </citation>
    <scope>NUCLEOTIDE SEQUENCE</scope>
    <source>
        <strain evidence="3">K274</strain>
    </source>
</reference>
<feature type="domain" description="DUF3631" evidence="2">
    <location>
        <begin position="162"/>
        <end position="341"/>
    </location>
</feature>
<evidence type="ECO:0000313" key="3">
    <source>
        <dbReference type="EMBL" id="MBF8187461.1"/>
    </source>
</evidence>
<feature type="region of interest" description="Disordered" evidence="1">
    <location>
        <begin position="345"/>
        <end position="371"/>
    </location>
</feature>
<name>A0A931F0T0_9ACTN</name>
<feature type="region of interest" description="Disordered" evidence="1">
    <location>
        <begin position="427"/>
        <end position="469"/>
    </location>
</feature>
<dbReference type="AlphaFoldDB" id="A0A931F0T0"/>
<evidence type="ECO:0000313" key="4">
    <source>
        <dbReference type="Proteomes" id="UP000605361"/>
    </source>
</evidence>
<sequence>MRAFIRRFCIFPSPAAYDAVTLWAAHTHLIDAFESTPRLAFLSPEPGSGKTRALEILELLVPNPMLAVNATPAALFRSVADPALRRTVLFDEIDTIFGPKAKDNEELRGLLNAGHRRSGVAYRCVGEGTNQAVVAFPAYAAVAMGGLGNLPDTILTRSVIIHMRRRAPGEQIEPYRERRHGREGRKIGTACADWAKTVADALADAWPEMPEGITDRPADVWEPLLAIADAAGGTWPDRARAACLELARQGVQRGVSLGIRLLADLRFIFDGARALFTEDILTALWDLENAPWSDLRGRPLDARGLARLLDQYEVAPTKVKINGKALMGYRADDLADPWARYLPAPAAPAGSPEPPEPAEPGRSEAPTWVPETFGVPEPGALETEPRPDSGHLMCPRCGQPMDPALTTAGMLAHPGCLTAQVPATGAGVPEPGASPEPFPPALTCEVPEVPEVPDFSDGTQGPPAAASAA</sequence>
<evidence type="ECO:0000259" key="2">
    <source>
        <dbReference type="Pfam" id="PF12307"/>
    </source>
</evidence>
<dbReference type="Pfam" id="PF12307">
    <property type="entry name" value="DUF3631"/>
    <property type="match status" value="1"/>
</dbReference>
<organism evidence="3 4">
    <name type="scientific">Nonomuraea cypriaca</name>
    <dbReference type="NCBI Taxonomy" id="1187855"/>
    <lineage>
        <taxon>Bacteria</taxon>
        <taxon>Bacillati</taxon>
        <taxon>Actinomycetota</taxon>
        <taxon>Actinomycetes</taxon>
        <taxon>Streptosporangiales</taxon>
        <taxon>Streptosporangiaceae</taxon>
        <taxon>Nonomuraea</taxon>
    </lineage>
</organism>
<dbReference type="InterPro" id="IPR022081">
    <property type="entry name" value="DUF3631"/>
</dbReference>
<comment type="caution">
    <text evidence="3">The sequence shown here is derived from an EMBL/GenBank/DDBJ whole genome shotgun (WGS) entry which is preliminary data.</text>
</comment>
<evidence type="ECO:0000256" key="1">
    <source>
        <dbReference type="SAM" id="MobiDB-lite"/>
    </source>
</evidence>
<dbReference type="EMBL" id="JADOGI010000046">
    <property type="protein sequence ID" value="MBF8187461.1"/>
    <property type="molecule type" value="Genomic_DNA"/>
</dbReference>
<keyword evidence="4" id="KW-1185">Reference proteome</keyword>
<accession>A0A931F0T0</accession>
<proteinExistence type="predicted"/>
<dbReference type="Proteomes" id="UP000605361">
    <property type="component" value="Unassembled WGS sequence"/>
</dbReference>
<protein>
    <submittedName>
        <fullName evidence="3">DUF3631 domain-containing protein</fullName>
    </submittedName>
</protein>
<gene>
    <name evidence="3" type="ORF">ITP53_17310</name>
</gene>